<keyword evidence="1" id="KW-0378">Hydrolase</keyword>
<organism evidence="4 5">
    <name type="scientific">Pleurotus eryngii</name>
    <name type="common">Boletus of the steppes</name>
    <dbReference type="NCBI Taxonomy" id="5323"/>
    <lineage>
        <taxon>Eukaryota</taxon>
        <taxon>Fungi</taxon>
        <taxon>Dikarya</taxon>
        <taxon>Basidiomycota</taxon>
        <taxon>Agaricomycotina</taxon>
        <taxon>Agaricomycetes</taxon>
        <taxon>Agaricomycetidae</taxon>
        <taxon>Agaricales</taxon>
        <taxon>Pleurotineae</taxon>
        <taxon>Pleurotaceae</taxon>
        <taxon>Pleurotus</taxon>
    </lineage>
</organism>
<dbReference type="InterPro" id="IPR029058">
    <property type="entry name" value="AB_hydrolase_fold"/>
</dbReference>
<dbReference type="InterPro" id="IPR050593">
    <property type="entry name" value="LovG"/>
</dbReference>
<dbReference type="InterPro" id="IPR005645">
    <property type="entry name" value="FSH-like_dom"/>
</dbReference>
<dbReference type="PANTHER" id="PTHR48070:SF6">
    <property type="entry name" value="ESTERASE OVCA2"/>
    <property type="match status" value="1"/>
</dbReference>
<dbReference type="GO" id="GO:0005634">
    <property type="term" value="C:nucleus"/>
    <property type="evidence" value="ECO:0007669"/>
    <property type="project" value="TreeGrafter"/>
</dbReference>
<protein>
    <recommendedName>
        <fullName evidence="3">Serine hydrolase domain-containing protein</fullName>
    </recommendedName>
</protein>
<evidence type="ECO:0000313" key="4">
    <source>
        <dbReference type="EMBL" id="KAF9494194.1"/>
    </source>
</evidence>
<name>A0A9P5ZUG7_PLEER</name>
<evidence type="ECO:0000256" key="2">
    <source>
        <dbReference type="SAM" id="MobiDB-lite"/>
    </source>
</evidence>
<dbReference type="EMBL" id="MU154576">
    <property type="protein sequence ID" value="KAF9494194.1"/>
    <property type="molecule type" value="Genomic_DNA"/>
</dbReference>
<keyword evidence="5" id="KW-1185">Reference proteome</keyword>
<accession>A0A9P5ZUG7</accession>
<feature type="domain" description="Serine hydrolase" evidence="3">
    <location>
        <begin position="6"/>
        <end position="226"/>
    </location>
</feature>
<sequence>MAAAAATRVLVLHGYSQNANIFSKRLGALRKQCGKNVDFFFLDAPHILQPVDLVGLSSNSNPQTTLEALDSVAEPDPALAPRAWWKVSEDRTVAYGLEDTLELLRDVLKEQKFNGVFGFSQGAALAALLSALLERPHIVPSFLVDGQTPHPPFDFCVAISGFRLRDPLADTIFADGYSTPTLHVIGKTDIIVVEERSRLLVGISTQPRVEEHEGGHFVPSKGNWRKFLADYLRDPASSDLVPSPNSFTGVPSGPNSGAATPVGPTSGGTVLMMKL</sequence>
<dbReference type="Gene3D" id="3.40.50.1820">
    <property type="entry name" value="alpha/beta hydrolase"/>
    <property type="match status" value="1"/>
</dbReference>
<reference evidence="4" key="1">
    <citation type="submission" date="2020-11" db="EMBL/GenBank/DDBJ databases">
        <authorList>
            <consortium name="DOE Joint Genome Institute"/>
            <person name="Ahrendt S."/>
            <person name="Riley R."/>
            <person name="Andreopoulos W."/>
            <person name="Labutti K."/>
            <person name="Pangilinan J."/>
            <person name="Ruiz-Duenas F.J."/>
            <person name="Barrasa J.M."/>
            <person name="Sanchez-Garcia M."/>
            <person name="Camarero S."/>
            <person name="Miyauchi S."/>
            <person name="Serrano A."/>
            <person name="Linde D."/>
            <person name="Babiker R."/>
            <person name="Drula E."/>
            <person name="Ayuso-Fernandez I."/>
            <person name="Pacheco R."/>
            <person name="Padilla G."/>
            <person name="Ferreira P."/>
            <person name="Barriuso J."/>
            <person name="Kellner H."/>
            <person name="Castanera R."/>
            <person name="Alfaro M."/>
            <person name="Ramirez L."/>
            <person name="Pisabarro A.G."/>
            <person name="Kuo A."/>
            <person name="Tritt A."/>
            <person name="Lipzen A."/>
            <person name="He G."/>
            <person name="Yan M."/>
            <person name="Ng V."/>
            <person name="Cullen D."/>
            <person name="Martin F."/>
            <person name="Rosso M.-N."/>
            <person name="Henrissat B."/>
            <person name="Hibbett D."/>
            <person name="Martinez A.T."/>
            <person name="Grigoriev I.V."/>
        </authorList>
    </citation>
    <scope>NUCLEOTIDE SEQUENCE</scope>
    <source>
        <strain evidence="4">ATCC 90797</strain>
    </source>
</reference>
<dbReference type="Proteomes" id="UP000807025">
    <property type="component" value="Unassembled WGS sequence"/>
</dbReference>
<proteinExistence type="predicted"/>
<dbReference type="SUPFAM" id="SSF53474">
    <property type="entry name" value="alpha/beta-Hydrolases"/>
    <property type="match status" value="1"/>
</dbReference>
<evidence type="ECO:0000256" key="1">
    <source>
        <dbReference type="ARBA" id="ARBA00022801"/>
    </source>
</evidence>
<dbReference type="OrthoDB" id="2094269at2759"/>
<feature type="compositionally biased region" description="Polar residues" evidence="2">
    <location>
        <begin position="243"/>
        <end position="258"/>
    </location>
</feature>
<feature type="region of interest" description="Disordered" evidence="2">
    <location>
        <begin position="242"/>
        <end position="267"/>
    </location>
</feature>
<dbReference type="Pfam" id="PF03959">
    <property type="entry name" value="FSH1"/>
    <property type="match status" value="1"/>
</dbReference>
<dbReference type="GO" id="GO:0016787">
    <property type="term" value="F:hydrolase activity"/>
    <property type="evidence" value="ECO:0007669"/>
    <property type="project" value="UniProtKB-KW"/>
</dbReference>
<dbReference type="GO" id="GO:0005737">
    <property type="term" value="C:cytoplasm"/>
    <property type="evidence" value="ECO:0007669"/>
    <property type="project" value="TreeGrafter"/>
</dbReference>
<gene>
    <name evidence="4" type="ORF">BDN71DRAFT_1449319</name>
</gene>
<comment type="caution">
    <text evidence="4">The sequence shown here is derived from an EMBL/GenBank/DDBJ whole genome shotgun (WGS) entry which is preliminary data.</text>
</comment>
<dbReference type="PANTHER" id="PTHR48070">
    <property type="entry name" value="ESTERASE OVCA2"/>
    <property type="match status" value="1"/>
</dbReference>
<evidence type="ECO:0000259" key="3">
    <source>
        <dbReference type="Pfam" id="PF03959"/>
    </source>
</evidence>
<dbReference type="AlphaFoldDB" id="A0A9P5ZUG7"/>
<evidence type="ECO:0000313" key="5">
    <source>
        <dbReference type="Proteomes" id="UP000807025"/>
    </source>
</evidence>